<organism evidence="2 3">
    <name type="scientific">Kitasatospora setae (strain ATCC 33774 / DSM 43861 / JCM 3304 / KCC A-0304 / NBRC 14216 / KM-6054)</name>
    <name type="common">Streptomyces setae</name>
    <dbReference type="NCBI Taxonomy" id="452652"/>
    <lineage>
        <taxon>Bacteria</taxon>
        <taxon>Bacillati</taxon>
        <taxon>Actinomycetota</taxon>
        <taxon>Actinomycetes</taxon>
        <taxon>Kitasatosporales</taxon>
        <taxon>Streptomycetaceae</taxon>
        <taxon>Kitasatospora</taxon>
    </lineage>
</organism>
<dbReference type="InterPro" id="IPR023210">
    <property type="entry name" value="NADP_OxRdtase_dom"/>
</dbReference>
<accession>E4N8V8</accession>
<dbReference type="EMBL" id="AP010968">
    <property type="protein sequence ID" value="BAJ27639.1"/>
    <property type="molecule type" value="Genomic_DNA"/>
</dbReference>
<dbReference type="PANTHER" id="PTHR43312">
    <property type="entry name" value="D-THREO-ALDOSE 1-DEHYDROGENASE"/>
    <property type="match status" value="1"/>
</dbReference>
<dbReference type="CDD" id="cd19095">
    <property type="entry name" value="AKR_PA4992-like"/>
    <property type="match status" value="1"/>
</dbReference>
<dbReference type="Gene3D" id="3.20.20.100">
    <property type="entry name" value="NADP-dependent oxidoreductase domain"/>
    <property type="match status" value="1"/>
</dbReference>
<feature type="domain" description="NADP-dependent oxidoreductase" evidence="1">
    <location>
        <begin position="20"/>
        <end position="270"/>
    </location>
</feature>
<dbReference type="eggNOG" id="COG0656">
    <property type="taxonomic scope" value="Bacteria"/>
</dbReference>
<keyword evidence="3" id="KW-1185">Reference proteome</keyword>
<evidence type="ECO:0000259" key="1">
    <source>
        <dbReference type="Pfam" id="PF00248"/>
    </source>
</evidence>
<name>E4N8V8_KITSK</name>
<dbReference type="HOGENOM" id="CLU_064726_0_0_11"/>
<gene>
    <name evidence="2" type="ordered locus">KSE_18140</name>
</gene>
<dbReference type="Pfam" id="PF00248">
    <property type="entry name" value="Aldo_ket_red"/>
    <property type="match status" value="1"/>
</dbReference>
<evidence type="ECO:0000313" key="2">
    <source>
        <dbReference type="EMBL" id="BAJ27639.1"/>
    </source>
</evidence>
<protein>
    <submittedName>
        <fullName evidence="2">Putative aldo/keto reductase</fullName>
    </submittedName>
</protein>
<dbReference type="InterPro" id="IPR036812">
    <property type="entry name" value="NAD(P)_OxRdtase_dom_sf"/>
</dbReference>
<dbReference type="RefSeq" id="WP_014134957.1">
    <property type="nucleotide sequence ID" value="NC_016109.1"/>
</dbReference>
<dbReference type="Proteomes" id="UP000007076">
    <property type="component" value="Chromosome"/>
</dbReference>
<dbReference type="KEGG" id="ksk:KSE_18140"/>
<proteinExistence type="predicted"/>
<dbReference type="SUPFAM" id="SSF51430">
    <property type="entry name" value="NAD(P)-linked oxidoreductase"/>
    <property type="match status" value="1"/>
</dbReference>
<sequence length="281" mass="29568">MTSTVPTRPARKAGVDLPVLGLGTWRTIDGIGPDRLADLLETARTVGAPLVDTAPVYSDAEARLARQLRADPSFFVATKIWDTDPAAVEAVFARQLAGYARSGIDLLQVHNLNGWRANLDWLDRQKAAGRVRFSGVTYQFDHAFGLGGSRADLAHVLAADLVDFVQVNMNAAEPDLAEDVLPAAAAAGIGVIVMRPFGEGALLASPPPDGFLRELGCASWPEALLRWVLAHPQVTTVLTATSRPEHFLANAAAVRGGPLGPAEAAAVAAHARSAPGARPGR</sequence>
<dbReference type="AlphaFoldDB" id="E4N8V8"/>
<dbReference type="PANTHER" id="PTHR43312:SF1">
    <property type="entry name" value="NADP-DEPENDENT OXIDOREDUCTASE DOMAIN-CONTAINING PROTEIN"/>
    <property type="match status" value="1"/>
</dbReference>
<dbReference type="PATRIC" id="fig|452652.3.peg.1822"/>
<dbReference type="InterPro" id="IPR053135">
    <property type="entry name" value="AKR2_Oxidoreductase"/>
</dbReference>
<dbReference type="STRING" id="452652.KSE_18140"/>
<reference evidence="2 3" key="1">
    <citation type="journal article" date="2010" name="DNA Res.">
        <title>Genome sequence of Kitasatospora setae NBRC 14216T: an evolutionary snapshot of the family Streptomycetaceae.</title>
        <authorList>
            <person name="Ichikawa N."/>
            <person name="Oguchi A."/>
            <person name="Ikeda H."/>
            <person name="Ishikawa J."/>
            <person name="Kitani S."/>
            <person name="Watanabe Y."/>
            <person name="Nakamura S."/>
            <person name="Katano Y."/>
            <person name="Kishi E."/>
            <person name="Sasagawa M."/>
            <person name="Ankai A."/>
            <person name="Fukui S."/>
            <person name="Hashimoto Y."/>
            <person name="Kamata S."/>
            <person name="Otoguro M."/>
            <person name="Tanikawa S."/>
            <person name="Nihira T."/>
            <person name="Horinouchi S."/>
            <person name="Ohnishi Y."/>
            <person name="Hayakawa M."/>
            <person name="Kuzuyama T."/>
            <person name="Arisawa A."/>
            <person name="Nomoto F."/>
            <person name="Miura H."/>
            <person name="Takahashi Y."/>
            <person name="Fujita N."/>
        </authorList>
    </citation>
    <scope>NUCLEOTIDE SEQUENCE [LARGE SCALE GENOMIC DNA]</scope>
    <source>
        <strain evidence="3">ATCC 33774 / DSM 43861 / JCM 3304 / KCC A-0304 / NBRC 14216 / KM-6054</strain>
    </source>
</reference>
<evidence type="ECO:0000313" key="3">
    <source>
        <dbReference type="Proteomes" id="UP000007076"/>
    </source>
</evidence>